<dbReference type="InterPro" id="IPR003742">
    <property type="entry name" value="RlmH-like"/>
</dbReference>
<comment type="subunit">
    <text evidence="6">Homodimer.</text>
</comment>
<keyword evidence="1 6" id="KW-0698">rRNA processing</keyword>
<evidence type="ECO:0000256" key="5">
    <source>
        <dbReference type="ARBA" id="ARBA00038303"/>
    </source>
</evidence>
<comment type="similarity">
    <text evidence="5 6">Belongs to the RNA methyltransferase RlmH family.</text>
</comment>
<sequence length="177" mass="20013">MCGVGIQPIICLRQGVSSIQIHILAVGKLKERYWAEAAQAYLKRLSFYADVYLDEVPDQPVPKTPSPGERAGVLAAEGEALLGRIKDRDWVTALTLDGRRWTSEQFAEQWQGWMSRGAARYVFVVGGTLGLHFRVTRRADALWSLSPLTFPHQMARVIVLEQLYRAFQILRGGTYHR</sequence>
<comment type="function">
    <text evidence="6">Specifically methylates the pseudouridine at position 1915 (m3Psi1915) in 23S rRNA.</text>
</comment>
<keyword evidence="6" id="KW-0963">Cytoplasm</keyword>
<evidence type="ECO:0000256" key="3">
    <source>
        <dbReference type="ARBA" id="ARBA00022679"/>
    </source>
</evidence>
<comment type="subcellular location">
    <subcellularLocation>
        <location evidence="6">Cytoplasm</location>
    </subcellularLocation>
</comment>
<dbReference type="InterPro" id="IPR029026">
    <property type="entry name" value="tRNA_m1G_MTases_N"/>
</dbReference>
<keyword evidence="4 6" id="KW-0949">S-adenosyl-L-methionine</keyword>
<dbReference type="PANTHER" id="PTHR33603">
    <property type="entry name" value="METHYLTRANSFERASE"/>
    <property type="match status" value="1"/>
</dbReference>
<evidence type="ECO:0000256" key="2">
    <source>
        <dbReference type="ARBA" id="ARBA00022603"/>
    </source>
</evidence>
<protein>
    <recommendedName>
        <fullName evidence="6">Ribosomal RNA large subunit methyltransferase H</fullName>
        <ecNumber evidence="6">2.1.1.177</ecNumber>
    </recommendedName>
    <alternativeName>
        <fullName evidence="6">23S rRNA (pseudouridine1915-N3)-methyltransferase</fullName>
    </alternativeName>
    <alternativeName>
        <fullName evidence="6">23S rRNA m3Psi1915 methyltransferase</fullName>
    </alternativeName>
    <alternativeName>
        <fullName evidence="6">rRNA (pseudouridine-N3-)-methyltransferase RlmH</fullName>
    </alternativeName>
</protein>
<dbReference type="Proteomes" id="UP000502196">
    <property type="component" value="Chromosome"/>
</dbReference>
<comment type="catalytic activity">
    <reaction evidence="6">
        <text>pseudouridine(1915) in 23S rRNA + S-adenosyl-L-methionine = N(3)-methylpseudouridine(1915) in 23S rRNA + S-adenosyl-L-homocysteine + H(+)</text>
        <dbReference type="Rhea" id="RHEA:42752"/>
        <dbReference type="Rhea" id="RHEA-COMP:10221"/>
        <dbReference type="Rhea" id="RHEA-COMP:10222"/>
        <dbReference type="ChEBI" id="CHEBI:15378"/>
        <dbReference type="ChEBI" id="CHEBI:57856"/>
        <dbReference type="ChEBI" id="CHEBI:59789"/>
        <dbReference type="ChEBI" id="CHEBI:65314"/>
        <dbReference type="ChEBI" id="CHEBI:74486"/>
        <dbReference type="EC" id="2.1.1.177"/>
    </reaction>
</comment>
<dbReference type="EC" id="2.1.1.177" evidence="6"/>
<evidence type="ECO:0000256" key="6">
    <source>
        <dbReference type="HAMAP-Rule" id="MF_00658"/>
    </source>
</evidence>
<dbReference type="HAMAP" id="MF_00658">
    <property type="entry name" value="23SrRNA_methyltr_H"/>
    <property type="match status" value="1"/>
</dbReference>
<dbReference type="InterPro" id="IPR029028">
    <property type="entry name" value="Alpha/beta_knot_MTases"/>
</dbReference>
<dbReference type="Gene3D" id="3.40.1280.10">
    <property type="match status" value="1"/>
</dbReference>
<dbReference type="CDD" id="cd18081">
    <property type="entry name" value="RlmH-like"/>
    <property type="match status" value="1"/>
</dbReference>
<keyword evidence="3 6" id="KW-0808">Transferase</keyword>
<evidence type="ECO:0000313" key="8">
    <source>
        <dbReference type="Proteomes" id="UP000502196"/>
    </source>
</evidence>
<dbReference type="AlphaFoldDB" id="A0A6F9EFZ0"/>
<dbReference type="Pfam" id="PF02590">
    <property type="entry name" value="SPOUT_MTase"/>
    <property type="match status" value="1"/>
</dbReference>
<dbReference type="GO" id="GO:0070038">
    <property type="term" value="F:rRNA (pseudouridine-N3-)-methyltransferase activity"/>
    <property type="evidence" value="ECO:0007669"/>
    <property type="project" value="UniProtKB-UniRule"/>
</dbReference>
<proteinExistence type="inferred from homology"/>
<evidence type="ECO:0000256" key="1">
    <source>
        <dbReference type="ARBA" id="ARBA00022552"/>
    </source>
</evidence>
<name>A0A6F9EFZ0_9BACL</name>
<keyword evidence="2 6" id="KW-0489">Methyltransferase</keyword>
<feature type="binding site" evidence="6">
    <location>
        <position position="94"/>
    </location>
    <ligand>
        <name>S-adenosyl-L-methionine</name>
        <dbReference type="ChEBI" id="CHEBI:59789"/>
    </ligand>
</feature>
<feature type="binding site" evidence="6">
    <location>
        <position position="126"/>
    </location>
    <ligand>
        <name>S-adenosyl-L-methionine</name>
        <dbReference type="ChEBI" id="CHEBI:59789"/>
    </ligand>
</feature>
<evidence type="ECO:0000313" key="7">
    <source>
        <dbReference type="EMBL" id="CAB3396332.1"/>
    </source>
</evidence>
<accession>A0A6F9EFZ0</accession>
<gene>
    <name evidence="6 7" type="primary">rlmH</name>
    <name evidence="7" type="ORF">COOX1_3578</name>
</gene>
<evidence type="ECO:0000256" key="4">
    <source>
        <dbReference type="ARBA" id="ARBA00022691"/>
    </source>
</evidence>
<dbReference type="GO" id="GO:0005737">
    <property type="term" value="C:cytoplasm"/>
    <property type="evidence" value="ECO:0007669"/>
    <property type="project" value="UniProtKB-SubCell"/>
</dbReference>
<reference evidence="7 8" key="1">
    <citation type="submission" date="2020-04" db="EMBL/GenBank/DDBJ databases">
        <authorList>
            <person name="Hogendoorn C."/>
        </authorList>
    </citation>
    <scope>NUCLEOTIDE SEQUENCE [LARGE SCALE GENOMIC DNA]</scope>
    <source>
        <strain evidence="7">COOX1</strain>
    </source>
</reference>
<organism evidence="7 8">
    <name type="scientific">Kyrpidia spormannii</name>
    <dbReference type="NCBI Taxonomy" id="2055160"/>
    <lineage>
        <taxon>Bacteria</taxon>
        <taxon>Bacillati</taxon>
        <taxon>Bacillota</taxon>
        <taxon>Bacilli</taxon>
        <taxon>Bacillales</taxon>
        <taxon>Alicyclobacillaceae</taxon>
        <taxon>Kyrpidia</taxon>
    </lineage>
</organism>
<dbReference type="EMBL" id="LR792683">
    <property type="protein sequence ID" value="CAB3396332.1"/>
    <property type="molecule type" value="Genomic_DNA"/>
</dbReference>
<feature type="binding site" evidence="6">
    <location>
        <begin position="145"/>
        <end position="150"/>
    </location>
    <ligand>
        <name>S-adenosyl-L-methionine</name>
        <dbReference type="ChEBI" id="CHEBI:59789"/>
    </ligand>
</feature>
<dbReference type="PANTHER" id="PTHR33603:SF1">
    <property type="entry name" value="RIBOSOMAL RNA LARGE SUBUNIT METHYLTRANSFERASE H"/>
    <property type="match status" value="1"/>
</dbReference>
<dbReference type="SUPFAM" id="SSF75217">
    <property type="entry name" value="alpha/beta knot"/>
    <property type="match status" value="1"/>
</dbReference>
<dbReference type="PIRSF" id="PIRSF004505">
    <property type="entry name" value="MT_bac"/>
    <property type="match status" value="1"/>
</dbReference>